<dbReference type="SUPFAM" id="SSF56112">
    <property type="entry name" value="Protein kinase-like (PK-like)"/>
    <property type="match status" value="1"/>
</dbReference>
<reference evidence="3" key="1">
    <citation type="submission" date="2021-02" db="EMBL/GenBank/DDBJ databases">
        <title>First Annotated Genome of the Yellow-green Alga Tribonema minus.</title>
        <authorList>
            <person name="Mahan K.M."/>
        </authorList>
    </citation>
    <scope>NUCLEOTIDE SEQUENCE</scope>
    <source>
        <strain evidence="3">UTEX B ZZ1240</strain>
    </source>
</reference>
<evidence type="ECO:0000313" key="3">
    <source>
        <dbReference type="EMBL" id="KAG5191108.1"/>
    </source>
</evidence>
<keyword evidence="2" id="KW-0732">Signal</keyword>
<evidence type="ECO:0000313" key="4">
    <source>
        <dbReference type="Proteomes" id="UP000664859"/>
    </source>
</evidence>
<organism evidence="3 4">
    <name type="scientific">Tribonema minus</name>
    <dbReference type="NCBI Taxonomy" id="303371"/>
    <lineage>
        <taxon>Eukaryota</taxon>
        <taxon>Sar</taxon>
        <taxon>Stramenopiles</taxon>
        <taxon>Ochrophyta</taxon>
        <taxon>PX clade</taxon>
        <taxon>Xanthophyceae</taxon>
        <taxon>Tribonematales</taxon>
        <taxon>Tribonemataceae</taxon>
        <taxon>Tribonema</taxon>
    </lineage>
</organism>
<dbReference type="Proteomes" id="UP000664859">
    <property type="component" value="Unassembled WGS sequence"/>
</dbReference>
<feature type="region of interest" description="Disordered" evidence="1">
    <location>
        <begin position="173"/>
        <end position="197"/>
    </location>
</feature>
<dbReference type="OrthoDB" id="2436248at2759"/>
<dbReference type="EMBL" id="JAFCMP010000024">
    <property type="protein sequence ID" value="KAG5191108.1"/>
    <property type="molecule type" value="Genomic_DNA"/>
</dbReference>
<accession>A0A836CMW0</accession>
<feature type="signal peptide" evidence="2">
    <location>
        <begin position="1"/>
        <end position="16"/>
    </location>
</feature>
<keyword evidence="4" id="KW-1185">Reference proteome</keyword>
<evidence type="ECO:0008006" key="5">
    <source>
        <dbReference type="Google" id="ProtNLM"/>
    </source>
</evidence>
<protein>
    <recommendedName>
        <fullName evidence="5">Protein kinase domain-containing protein</fullName>
    </recommendedName>
</protein>
<gene>
    <name evidence="3" type="ORF">JKP88DRAFT_261936</name>
</gene>
<evidence type="ECO:0000256" key="2">
    <source>
        <dbReference type="SAM" id="SignalP"/>
    </source>
</evidence>
<dbReference type="InterPro" id="IPR011009">
    <property type="entry name" value="Kinase-like_dom_sf"/>
</dbReference>
<comment type="caution">
    <text evidence="3">The sequence shown here is derived from an EMBL/GenBank/DDBJ whole genome shotgun (WGS) entry which is preliminary data.</text>
</comment>
<name>A0A836CMW0_9STRA</name>
<proteinExistence type="predicted"/>
<sequence>MRLVWWVGWAAGLAGASTSGPQVMPACVAPSRELQTCGGVSEALAGVRRRDRQRLGVLGEQAESAARHGTNHKLLAAVNGNILSGLQPAQHKSPIEYAVSLSTAPTYHVVHRQARLATRDDKGEPLACAPGSRLHLNTYRKRAFRSIVRIAMQTTDAARRYLRLPPLDLNTSPAGSQCYRSSRTYRHGPSRRTLAQRSASSGRTCPSFWVAPTRCPRRRLWRDANTGSARLADDSAAACISLLGPPLDSLPSLSDLPRQLRAPLPAKLPLSPSAMQALIAEVKSGRVREDFSEDDGSAEELATVLSGAVTGRIHALWDEEPWVSQAVHQCIVNVILTVDDVLPFNERLALAFSRDRGNSESGMTDVSANGKSVYPDGAFYLRNGGMVAKLEEKDNRYQISEAQHELGEKTAVWSPLYYGNLPYLLCIAIAGSEVQFCAIERGAPSTAVAIGALYDMQRISDRASLAIATFNFYRLLKAASTYVPSSVLTVGWDLKRTAKLDHGYFYTRTLHFLSDSLAVLKSISPWPVYAQHWDVEFSDIARAYSATSTASGLIHVSPAGGEPIINGAKYLVQLGPIGLQQAHIRLDSESQLNNAAHGILHGLLALHQAELVHRDLHWANCACDVASASRFYLLDLEMCARADCEPRMAYAPAHWGPHALVGSLYTTASDLHCLGLMLRRYSNLCTSVNGRAFLGIISAHANDLRASAAELLQHPWIACSGAACTAAGALRGEV</sequence>
<feature type="compositionally biased region" description="Polar residues" evidence="1">
    <location>
        <begin position="173"/>
        <end position="182"/>
    </location>
</feature>
<feature type="chain" id="PRO_5032636071" description="Protein kinase domain-containing protein" evidence="2">
    <location>
        <begin position="17"/>
        <end position="734"/>
    </location>
</feature>
<evidence type="ECO:0000256" key="1">
    <source>
        <dbReference type="SAM" id="MobiDB-lite"/>
    </source>
</evidence>
<dbReference type="AlphaFoldDB" id="A0A836CMW0"/>
<dbReference type="Gene3D" id="1.10.510.10">
    <property type="entry name" value="Transferase(Phosphotransferase) domain 1"/>
    <property type="match status" value="1"/>
</dbReference>